<gene>
    <name evidence="2" type="ORF">A2957_02065</name>
</gene>
<proteinExistence type="predicted"/>
<dbReference type="AlphaFoldDB" id="A0A1F7IP70"/>
<protein>
    <submittedName>
        <fullName evidence="2">Uncharacterized protein</fullName>
    </submittedName>
</protein>
<evidence type="ECO:0000256" key="1">
    <source>
        <dbReference type="SAM" id="MobiDB-lite"/>
    </source>
</evidence>
<reference evidence="2 3" key="1">
    <citation type="journal article" date="2016" name="Nat. Commun.">
        <title>Thousands of microbial genomes shed light on interconnected biogeochemical processes in an aquifer system.</title>
        <authorList>
            <person name="Anantharaman K."/>
            <person name="Brown C.T."/>
            <person name="Hug L.A."/>
            <person name="Sharon I."/>
            <person name="Castelle C.J."/>
            <person name="Probst A.J."/>
            <person name="Thomas B.C."/>
            <person name="Singh A."/>
            <person name="Wilkins M.J."/>
            <person name="Karaoz U."/>
            <person name="Brodie E.L."/>
            <person name="Williams K.H."/>
            <person name="Hubbard S.S."/>
            <person name="Banfield J.F."/>
        </authorList>
    </citation>
    <scope>NUCLEOTIDE SEQUENCE [LARGE SCALE GENOMIC DNA]</scope>
</reference>
<comment type="caution">
    <text evidence="2">The sequence shown here is derived from an EMBL/GenBank/DDBJ whole genome shotgun (WGS) entry which is preliminary data.</text>
</comment>
<sequence>MRLKKRRSRILRALAKRMSGAEPGIHHLEMRGGADSSDVTALLDHLGEVAPDLQIGSIHVIGGGLKVFVRSIRGRRVRELPPRPPNDRRPPKIGRIQN</sequence>
<dbReference type="EMBL" id="MGAK01000007">
    <property type="protein sequence ID" value="OGK45062.1"/>
    <property type="molecule type" value="Genomic_DNA"/>
</dbReference>
<organism evidence="2 3">
    <name type="scientific">Candidatus Roizmanbacteria bacterium RIFCSPLOWO2_01_FULL_38_11</name>
    <dbReference type="NCBI Taxonomy" id="1802060"/>
    <lineage>
        <taxon>Bacteria</taxon>
        <taxon>Candidatus Roizmaniibacteriota</taxon>
    </lineage>
</organism>
<feature type="region of interest" description="Disordered" evidence="1">
    <location>
        <begin position="78"/>
        <end position="98"/>
    </location>
</feature>
<evidence type="ECO:0000313" key="2">
    <source>
        <dbReference type="EMBL" id="OGK45062.1"/>
    </source>
</evidence>
<dbReference type="Proteomes" id="UP000179072">
    <property type="component" value="Unassembled WGS sequence"/>
</dbReference>
<accession>A0A1F7IP70</accession>
<feature type="compositionally biased region" description="Basic and acidic residues" evidence="1">
    <location>
        <begin position="78"/>
        <end position="90"/>
    </location>
</feature>
<name>A0A1F7IP70_9BACT</name>
<evidence type="ECO:0000313" key="3">
    <source>
        <dbReference type="Proteomes" id="UP000179072"/>
    </source>
</evidence>